<feature type="region of interest" description="Disordered" evidence="1">
    <location>
        <begin position="1"/>
        <end position="23"/>
    </location>
</feature>
<gene>
    <name evidence="2" type="ORF">Z517_09939</name>
</gene>
<protein>
    <submittedName>
        <fullName evidence="2">Uncharacterized protein</fullName>
    </submittedName>
</protein>
<evidence type="ECO:0000256" key="1">
    <source>
        <dbReference type="SAM" id="MobiDB-lite"/>
    </source>
</evidence>
<dbReference type="EMBL" id="KN846974">
    <property type="protein sequence ID" value="KIW77493.1"/>
    <property type="molecule type" value="Genomic_DNA"/>
</dbReference>
<evidence type="ECO:0000313" key="3">
    <source>
        <dbReference type="Proteomes" id="UP000053029"/>
    </source>
</evidence>
<dbReference type="VEuPathDB" id="FungiDB:Z517_09939"/>
<organism evidence="2 3">
    <name type="scientific">Fonsecaea pedrosoi CBS 271.37</name>
    <dbReference type="NCBI Taxonomy" id="1442368"/>
    <lineage>
        <taxon>Eukaryota</taxon>
        <taxon>Fungi</taxon>
        <taxon>Dikarya</taxon>
        <taxon>Ascomycota</taxon>
        <taxon>Pezizomycotina</taxon>
        <taxon>Eurotiomycetes</taxon>
        <taxon>Chaetothyriomycetidae</taxon>
        <taxon>Chaetothyriales</taxon>
        <taxon>Herpotrichiellaceae</taxon>
        <taxon>Fonsecaea</taxon>
    </lineage>
</organism>
<reference evidence="2 3" key="1">
    <citation type="submission" date="2015-01" db="EMBL/GenBank/DDBJ databases">
        <title>The Genome Sequence of Fonsecaea pedrosoi CBS 271.37.</title>
        <authorList>
            <consortium name="The Broad Institute Genomics Platform"/>
            <person name="Cuomo C."/>
            <person name="de Hoog S."/>
            <person name="Gorbushina A."/>
            <person name="Stielow B."/>
            <person name="Teixiera M."/>
            <person name="Abouelleil A."/>
            <person name="Chapman S.B."/>
            <person name="Priest M."/>
            <person name="Young S.K."/>
            <person name="Wortman J."/>
            <person name="Nusbaum C."/>
            <person name="Birren B."/>
        </authorList>
    </citation>
    <scope>NUCLEOTIDE SEQUENCE [LARGE SCALE GENOMIC DNA]</scope>
    <source>
        <strain evidence="2 3">CBS 271.37</strain>
    </source>
</reference>
<dbReference type="GeneID" id="25309429"/>
<dbReference type="OrthoDB" id="3557612at2759"/>
<sequence length="303" mass="34519">MSSQAHRNQWDLDEPDLERQGGKSQVISIGSRLIVWFRLLAKRARNDAPPEDMDITSPDSATRPSALSIRLKNRRTKQCCFLCMRNRDGAFAIAVPCVKPIQYGRSFATRVIFEDDAQEPNVGDAGLEEAHTESDTADETDESDAAVFERLRKECLKQQGSWKKWLPYYGITKVEEVKFEVTGVVQKDKVFSVIVDPSDLKKIEDQLDGIISMAASVVNHEDTFGDICCRHDHYNHHSSYCTDIMDASEDWKCVKDRICDARLRKKNLRMFDILTKCGRDPQKANGLRLLEGMAGPKWIYEVK</sequence>
<name>A0A0D2GA20_9EURO</name>
<accession>A0A0D2GA20</accession>
<dbReference type="AlphaFoldDB" id="A0A0D2GA20"/>
<evidence type="ECO:0000313" key="2">
    <source>
        <dbReference type="EMBL" id="KIW77493.1"/>
    </source>
</evidence>
<dbReference type="RefSeq" id="XP_013281301.1">
    <property type="nucleotide sequence ID" value="XM_013425847.1"/>
</dbReference>
<keyword evidence="3" id="KW-1185">Reference proteome</keyword>
<dbReference type="Proteomes" id="UP000053029">
    <property type="component" value="Unassembled WGS sequence"/>
</dbReference>
<dbReference type="HOGENOM" id="CLU_072835_0_0_1"/>
<proteinExistence type="predicted"/>